<dbReference type="SUPFAM" id="SSF52242">
    <property type="entry name" value="Cobalamin (vitamin B12)-binding domain"/>
    <property type="match status" value="1"/>
</dbReference>
<dbReference type="Proteomes" id="UP001254165">
    <property type="component" value="Unassembled WGS sequence"/>
</dbReference>
<feature type="domain" description="B12-binding" evidence="3">
    <location>
        <begin position="90"/>
        <end position="218"/>
    </location>
</feature>
<accession>A0ABU3NK17</accession>
<dbReference type="RefSeq" id="WP_315623845.1">
    <property type="nucleotide sequence ID" value="NZ_JAUHMF010000001.1"/>
</dbReference>
<dbReference type="EMBL" id="JAUHMF010000001">
    <property type="protein sequence ID" value="MDT8897195.1"/>
    <property type="molecule type" value="Genomic_DNA"/>
</dbReference>
<dbReference type="InterPro" id="IPR036594">
    <property type="entry name" value="Meth_synthase_dom"/>
</dbReference>
<evidence type="ECO:0000313" key="6">
    <source>
        <dbReference type="Proteomes" id="UP001254165"/>
    </source>
</evidence>
<dbReference type="SMART" id="SM01018">
    <property type="entry name" value="B12-binding_2"/>
    <property type="match status" value="1"/>
</dbReference>
<dbReference type="PANTHER" id="PTHR45833">
    <property type="entry name" value="METHIONINE SYNTHASE"/>
    <property type="match status" value="1"/>
</dbReference>
<comment type="caution">
    <text evidence="5">The sequence shown here is derived from an EMBL/GenBank/DDBJ whole genome shotgun (WGS) entry which is preliminary data.</text>
</comment>
<dbReference type="SUPFAM" id="SSF47644">
    <property type="entry name" value="Methionine synthase domain"/>
    <property type="match status" value="1"/>
</dbReference>
<reference evidence="5 6" key="1">
    <citation type="submission" date="2023-07" db="EMBL/GenBank/DDBJ databases">
        <title>Novel species of Thermanaerothrix with wide hydrolytic capabilities.</title>
        <authorList>
            <person name="Zayulina K.S."/>
            <person name="Podosokorskaya O.A."/>
            <person name="Elcheninov A.G."/>
        </authorList>
    </citation>
    <scope>NUCLEOTIDE SEQUENCE [LARGE SCALE GENOMIC DNA]</scope>
    <source>
        <strain evidence="5 6">4228-RoL</strain>
    </source>
</reference>
<evidence type="ECO:0000259" key="3">
    <source>
        <dbReference type="PROSITE" id="PS51332"/>
    </source>
</evidence>
<keyword evidence="6" id="KW-1185">Reference proteome</keyword>
<gene>
    <name evidence="5" type="ORF">QYE77_02870</name>
</gene>
<protein>
    <submittedName>
        <fullName evidence="5">Corrinoid protein</fullName>
    </submittedName>
</protein>
<dbReference type="InterPro" id="IPR006158">
    <property type="entry name" value="Cobalamin-bd"/>
</dbReference>
<dbReference type="Pfam" id="PF02310">
    <property type="entry name" value="B12-binding"/>
    <property type="match status" value="1"/>
</dbReference>
<evidence type="ECO:0000256" key="1">
    <source>
        <dbReference type="ARBA" id="ARBA00022723"/>
    </source>
</evidence>
<evidence type="ECO:0000259" key="4">
    <source>
        <dbReference type="PROSITE" id="PS51337"/>
    </source>
</evidence>
<dbReference type="CDD" id="cd02070">
    <property type="entry name" value="corrinoid_protein_B12-BD"/>
    <property type="match status" value="1"/>
</dbReference>
<feature type="domain" description="B12-binding N-terminal" evidence="4">
    <location>
        <begin position="1"/>
        <end position="90"/>
    </location>
</feature>
<dbReference type="Gene3D" id="1.10.1240.10">
    <property type="entry name" value="Methionine synthase domain"/>
    <property type="match status" value="1"/>
</dbReference>
<dbReference type="PROSITE" id="PS51332">
    <property type="entry name" value="B12_BINDING"/>
    <property type="match status" value="1"/>
</dbReference>
<sequence length="218" mass="23275">MPDVTIASIFQAVVDGNTRGTLEGIEQALEQGLTAEAILSQGLIAAMREVGRLFEEGEYFVPEMLVAARAMQAGLNRLRPLLVAQGIQPLGKVVLGTVKGDLHDIGKNLVGMMLEGAGFEVIDLGTDVSPEKFLAAIEEHQPHLLGMSALLTTTMSNMKLTLEILERAQVRERVRVMIGGAPVTEGFARQIGADGYAPDASRAVALAKHLLSTFTEPS</sequence>
<dbReference type="Pfam" id="PF02607">
    <property type="entry name" value="B12-binding_2"/>
    <property type="match status" value="1"/>
</dbReference>
<dbReference type="Gene3D" id="3.40.50.280">
    <property type="entry name" value="Cobalamin-binding domain"/>
    <property type="match status" value="1"/>
</dbReference>
<dbReference type="InterPro" id="IPR050554">
    <property type="entry name" value="Met_Synthase/Corrinoid"/>
</dbReference>
<dbReference type="InterPro" id="IPR036724">
    <property type="entry name" value="Cobalamin-bd_sf"/>
</dbReference>
<dbReference type="PROSITE" id="PS51337">
    <property type="entry name" value="B12_BINDING_NTER"/>
    <property type="match status" value="1"/>
</dbReference>
<organism evidence="5 6">
    <name type="scientific">Thermanaerothrix solaris</name>
    <dbReference type="NCBI Taxonomy" id="3058434"/>
    <lineage>
        <taxon>Bacteria</taxon>
        <taxon>Bacillati</taxon>
        <taxon>Chloroflexota</taxon>
        <taxon>Anaerolineae</taxon>
        <taxon>Anaerolineales</taxon>
        <taxon>Anaerolineaceae</taxon>
        <taxon>Thermanaerothrix</taxon>
    </lineage>
</organism>
<keyword evidence="2" id="KW-0170">Cobalt</keyword>
<evidence type="ECO:0000313" key="5">
    <source>
        <dbReference type="EMBL" id="MDT8897195.1"/>
    </source>
</evidence>
<name>A0ABU3NK17_9CHLR</name>
<keyword evidence="1" id="KW-0479">Metal-binding</keyword>
<dbReference type="PANTHER" id="PTHR45833:SF1">
    <property type="entry name" value="METHIONINE SYNTHASE"/>
    <property type="match status" value="1"/>
</dbReference>
<dbReference type="InterPro" id="IPR003759">
    <property type="entry name" value="Cbl-bd_cap"/>
</dbReference>
<proteinExistence type="predicted"/>
<evidence type="ECO:0000256" key="2">
    <source>
        <dbReference type="ARBA" id="ARBA00023285"/>
    </source>
</evidence>